<dbReference type="InterPro" id="IPR009000">
    <property type="entry name" value="Transl_B-barrel_sf"/>
</dbReference>
<feature type="domain" description="RimM N-terminal" evidence="6">
    <location>
        <begin position="8"/>
        <end position="88"/>
    </location>
</feature>
<dbReference type="GO" id="GO:0043022">
    <property type="term" value="F:ribosome binding"/>
    <property type="evidence" value="ECO:0007669"/>
    <property type="project" value="InterPro"/>
</dbReference>
<comment type="caution">
    <text evidence="8">The sequence shown here is derived from an EMBL/GenBank/DDBJ whole genome shotgun (WGS) entry which is preliminary data.</text>
</comment>
<comment type="function">
    <text evidence="5">An accessory protein needed during the final step in the assembly of 30S ribosomal subunit, possibly for assembly of the head region. Essential for efficient processing of 16S rRNA. May be needed both before and after RbfA during the maturation of 16S rRNA. It has affinity for free ribosomal 30S subunits but not for 70S ribosomes.</text>
</comment>
<dbReference type="GO" id="GO:0005737">
    <property type="term" value="C:cytoplasm"/>
    <property type="evidence" value="ECO:0007669"/>
    <property type="project" value="UniProtKB-SubCell"/>
</dbReference>
<keyword evidence="4 5" id="KW-0143">Chaperone</keyword>
<dbReference type="AlphaFoldDB" id="A0A931MDM3"/>
<evidence type="ECO:0000256" key="1">
    <source>
        <dbReference type="ARBA" id="ARBA00022490"/>
    </source>
</evidence>
<keyword evidence="9" id="KW-1185">Reference proteome</keyword>
<gene>
    <name evidence="5" type="primary">rimM</name>
    <name evidence="8" type="ORF">I5907_19560</name>
</gene>
<dbReference type="Pfam" id="PF01782">
    <property type="entry name" value="RimM"/>
    <property type="match status" value="1"/>
</dbReference>
<evidence type="ECO:0000313" key="8">
    <source>
        <dbReference type="EMBL" id="MBG9378443.1"/>
    </source>
</evidence>
<dbReference type="RefSeq" id="WP_196992547.1">
    <property type="nucleotide sequence ID" value="NZ_JADWYR010000003.1"/>
</dbReference>
<evidence type="ECO:0000259" key="6">
    <source>
        <dbReference type="Pfam" id="PF01782"/>
    </source>
</evidence>
<dbReference type="HAMAP" id="MF_00014">
    <property type="entry name" value="Ribosome_mat_RimM"/>
    <property type="match status" value="1"/>
</dbReference>
<dbReference type="Proteomes" id="UP000628448">
    <property type="component" value="Unassembled WGS sequence"/>
</dbReference>
<evidence type="ECO:0000256" key="5">
    <source>
        <dbReference type="HAMAP-Rule" id="MF_00014"/>
    </source>
</evidence>
<evidence type="ECO:0000259" key="7">
    <source>
        <dbReference type="Pfam" id="PF24986"/>
    </source>
</evidence>
<dbReference type="Gene3D" id="2.40.30.60">
    <property type="entry name" value="RimM"/>
    <property type="match status" value="1"/>
</dbReference>
<keyword evidence="3 5" id="KW-0698">rRNA processing</keyword>
<dbReference type="SUPFAM" id="SSF50346">
    <property type="entry name" value="PRC-barrel domain"/>
    <property type="match status" value="1"/>
</dbReference>
<feature type="domain" description="Ribosome maturation factor RimM PRC barrel" evidence="7">
    <location>
        <begin position="104"/>
        <end position="167"/>
    </location>
</feature>
<dbReference type="InterPro" id="IPR002676">
    <property type="entry name" value="RimM_N"/>
</dbReference>
<comment type="subcellular location">
    <subcellularLocation>
        <location evidence="5">Cytoplasm</location>
    </subcellularLocation>
</comment>
<comment type="similarity">
    <text evidence="5">Belongs to the RimM family.</text>
</comment>
<evidence type="ECO:0000256" key="2">
    <source>
        <dbReference type="ARBA" id="ARBA00022517"/>
    </source>
</evidence>
<evidence type="ECO:0000313" key="9">
    <source>
        <dbReference type="Proteomes" id="UP000628448"/>
    </source>
</evidence>
<keyword evidence="2 5" id="KW-0690">Ribosome biogenesis</keyword>
<protein>
    <recommendedName>
        <fullName evidence="5">Ribosome maturation factor RimM</fullName>
    </recommendedName>
</protein>
<name>A0A931MDM3_9BACT</name>
<dbReference type="SUPFAM" id="SSF50447">
    <property type="entry name" value="Translation proteins"/>
    <property type="match status" value="1"/>
</dbReference>
<dbReference type="GO" id="GO:0005840">
    <property type="term" value="C:ribosome"/>
    <property type="evidence" value="ECO:0007669"/>
    <property type="project" value="InterPro"/>
</dbReference>
<reference evidence="8" key="1">
    <citation type="submission" date="2020-11" db="EMBL/GenBank/DDBJ databases">
        <title>Bacterial whole genome sequence for Panacibacter sp. DH6.</title>
        <authorList>
            <person name="Le V."/>
            <person name="Ko S."/>
            <person name="Ahn C.-Y."/>
            <person name="Oh H.-M."/>
        </authorList>
    </citation>
    <scope>NUCLEOTIDE SEQUENCE</scope>
    <source>
        <strain evidence="8">DH6</strain>
    </source>
</reference>
<dbReference type="Gene3D" id="2.30.30.240">
    <property type="entry name" value="PRC-barrel domain"/>
    <property type="match status" value="1"/>
</dbReference>
<accession>A0A931MDM3</accession>
<evidence type="ECO:0000256" key="3">
    <source>
        <dbReference type="ARBA" id="ARBA00022552"/>
    </source>
</evidence>
<proteinExistence type="inferred from homology"/>
<dbReference type="InterPro" id="IPR011033">
    <property type="entry name" value="PRC_barrel-like_sf"/>
</dbReference>
<dbReference type="Pfam" id="PF24986">
    <property type="entry name" value="PRC_RimM"/>
    <property type="match status" value="1"/>
</dbReference>
<dbReference type="InterPro" id="IPR036976">
    <property type="entry name" value="RimM_N_sf"/>
</dbReference>
<dbReference type="PANTHER" id="PTHR33692:SF1">
    <property type="entry name" value="RIBOSOME MATURATION FACTOR RIMM"/>
    <property type="match status" value="1"/>
</dbReference>
<organism evidence="8 9">
    <name type="scientific">Panacibacter microcysteis</name>
    <dbReference type="NCBI Taxonomy" id="2793269"/>
    <lineage>
        <taxon>Bacteria</taxon>
        <taxon>Pseudomonadati</taxon>
        <taxon>Bacteroidota</taxon>
        <taxon>Chitinophagia</taxon>
        <taxon>Chitinophagales</taxon>
        <taxon>Chitinophagaceae</taxon>
        <taxon>Panacibacter</taxon>
    </lineage>
</organism>
<dbReference type="InterPro" id="IPR056792">
    <property type="entry name" value="PRC_RimM"/>
</dbReference>
<comment type="subunit">
    <text evidence="5">Binds ribosomal protein uS19.</text>
</comment>
<comment type="domain">
    <text evidence="5">The PRC barrel domain binds ribosomal protein uS19.</text>
</comment>
<dbReference type="EMBL" id="JADWYR010000003">
    <property type="protein sequence ID" value="MBG9378443.1"/>
    <property type="molecule type" value="Genomic_DNA"/>
</dbReference>
<dbReference type="InterPro" id="IPR011961">
    <property type="entry name" value="RimM"/>
</dbReference>
<dbReference type="GO" id="GO:0042274">
    <property type="term" value="P:ribosomal small subunit biogenesis"/>
    <property type="evidence" value="ECO:0007669"/>
    <property type="project" value="UniProtKB-UniRule"/>
</dbReference>
<sequence>MNNDYINIGKIVGVHGLTGEVLVKHALGKKTTFRQGEVIFVEQVKGSYLPHFVATAKAKTAEETIVHFDDVDSREKALKFIKKPVWLAHDDFERYAAKNSPIALLGFMLFNDGEQLGIIDEVIEQPHQVLLTVMINGKEALIPLHEETLDNIDRTKREVHVTLPDGLLEIYLS</sequence>
<evidence type="ECO:0000256" key="4">
    <source>
        <dbReference type="ARBA" id="ARBA00023186"/>
    </source>
</evidence>
<keyword evidence="1 5" id="KW-0963">Cytoplasm</keyword>
<dbReference type="GO" id="GO:0006364">
    <property type="term" value="P:rRNA processing"/>
    <property type="evidence" value="ECO:0007669"/>
    <property type="project" value="UniProtKB-UniRule"/>
</dbReference>
<dbReference type="PANTHER" id="PTHR33692">
    <property type="entry name" value="RIBOSOME MATURATION FACTOR RIMM"/>
    <property type="match status" value="1"/>
</dbReference>